<dbReference type="Proteomes" id="UP001204144">
    <property type="component" value="Unassembled WGS sequence"/>
</dbReference>
<evidence type="ECO:0000313" key="2">
    <source>
        <dbReference type="Proteomes" id="UP001204144"/>
    </source>
</evidence>
<keyword evidence="2" id="KW-1185">Reference proteome</keyword>
<protein>
    <submittedName>
        <fullName evidence="1">Uncharacterized protein</fullName>
    </submittedName>
</protein>
<sequence length="61" mass="7262">MQFFLLFKITSFGKTTPNILPFELPFYFLKPFLNIPYRISVKLNFCLLFENLISLSFVFSD</sequence>
<reference evidence="1 2" key="1">
    <citation type="submission" date="2018-11" db="EMBL/GenBank/DDBJ databases">
        <title>Novel bacteria species description.</title>
        <authorList>
            <person name="Han J.-H."/>
        </authorList>
    </citation>
    <scope>NUCLEOTIDE SEQUENCE [LARGE SCALE GENOMIC DNA]</scope>
    <source>
        <strain evidence="1 2">KCTC23259</strain>
    </source>
</reference>
<dbReference type="EMBL" id="RJUF01000015">
    <property type="protein sequence ID" value="MCP9762788.1"/>
    <property type="molecule type" value="Genomic_DNA"/>
</dbReference>
<name>A0AAE3KS69_9BACT</name>
<proteinExistence type="predicted"/>
<comment type="caution">
    <text evidence="1">The sequence shown here is derived from an EMBL/GenBank/DDBJ whole genome shotgun (WGS) entry which is preliminary data.</text>
</comment>
<organism evidence="1 2">
    <name type="scientific">Lacihabitans soyangensis</name>
    <dbReference type="NCBI Taxonomy" id="869394"/>
    <lineage>
        <taxon>Bacteria</taxon>
        <taxon>Pseudomonadati</taxon>
        <taxon>Bacteroidota</taxon>
        <taxon>Cytophagia</taxon>
        <taxon>Cytophagales</taxon>
        <taxon>Leadbetterellaceae</taxon>
        <taxon>Lacihabitans</taxon>
    </lineage>
</organism>
<evidence type="ECO:0000313" key="1">
    <source>
        <dbReference type="EMBL" id="MCP9762788.1"/>
    </source>
</evidence>
<dbReference type="AlphaFoldDB" id="A0AAE3KS69"/>
<accession>A0AAE3KS69</accession>
<gene>
    <name evidence="1" type="ORF">EGI31_07450</name>
</gene>